<organism evidence="3 4">
    <name type="scientific">Panagrolaimus davidi</name>
    <dbReference type="NCBI Taxonomy" id="227884"/>
    <lineage>
        <taxon>Eukaryota</taxon>
        <taxon>Metazoa</taxon>
        <taxon>Ecdysozoa</taxon>
        <taxon>Nematoda</taxon>
        <taxon>Chromadorea</taxon>
        <taxon>Rhabditida</taxon>
        <taxon>Tylenchina</taxon>
        <taxon>Panagrolaimomorpha</taxon>
        <taxon>Panagrolaimoidea</taxon>
        <taxon>Panagrolaimidae</taxon>
        <taxon>Panagrolaimus</taxon>
    </lineage>
</organism>
<proteinExistence type="predicted"/>
<reference evidence="4" key="1">
    <citation type="submission" date="2022-11" db="UniProtKB">
        <authorList>
            <consortium name="WormBaseParasite"/>
        </authorList>
    </citation>
    <scope>IDENTIFICATION</scope>
</reference>
<evidence type="ECO:0000313" key="3">
    <source>
        <dbReference type="Proteomes" id="UP000887578"/>
    </source>
</evidence>
<evidence type="ECO:0000256" key="1">
    <source>
        <dbReference type="SAM" id="Coils"/>
    </source>
</evidence>
<dbReference type="Pfam" id="PF25234">
    <property type="entry name" value="Periphilin_C"/>
    <property type="match status" value="1"/>
</dbReference>
<sequence length="216" mass="24571">MYGQNPPPRHISLDDDEIEIIDIIPPKTGVNSTPRTSRILSSNNSTKATLATSHATLNQYPRVHYNVAKNSIAHGDVTDPLDFPDTSSEKSIEEESGSLNPFSATRIFTVKHLKYNQDQDSSPYLPLSFEESRKEKLLKLSPVDRVKVEAREKELKKFFEDDCVTHGYFAQCFINKNKSLEASLRNALNETLKDLETKYMKELEIYINLFIAKSTD</sequence>
<accession>A0A914QJ77</accession>
<dbReference type="InterPro" id="IPR057603">
    <property type="entry name" value="Periphilin-1_C"/>
</dbReference>
<feature type="coiled-coil region" evidence="1">
    <location>
        <begin position="170"/>
        <end position="205"/>
    </location>
</feature>
<keyword evidence="3" id="KW-1185">Reference proteome</keyword>
<protein>
    <recommendedName>
        <fullName evidence="2">Periphilin-1 C-terminal domain-containing protein</fullName>
    </recommendedName>
</protein>
<feature type="domain" description="Periphilin-1 C-terminal" evidence="2">
    <location>
        <begin position="147"/>
        <end position="208"/>
    </location>
</feature>
<dbReference type="AlphaFoldDB" id="A0A914QJ77"/>
<evidence type="ECO:0000313" key="4">
    <source>
        <dbReference type="WBParaSite" id="PDA_v2.g3648.t1"/>
    </source>
</evidence>
<dbReference type="Proteomes" id="UP000887578">
    <property type="component" value="Unplaced"/>
</dbReference>
<keyword evidence="1" id="KW-0175">Coiled coil</keyword>
<evidence type="ECO:0000259" key="2">
    <source>
        <dbReference type="Pfam" id="PF25234"/>
    </source>
</evidence>
<name>A0A914QJ77_9BILA</name>
<dbReference type="WBParaSite" id="PDA_v2.g3648.t1">
    <property type="protein sequence ID" value="PDA_v2.g3648.t1"/>
    <property type="gene ID" value="PDA_v2.g3648"/>
</dbReference>